<dbReference type="Pfam" id="PF03932">
    <property type="entry name" value="CutC"/>
    <property type="match status" value="1"/>
</dbReference>
<dbReference type="InterPro" id="IPR005627">
    <property type="entry name" value="CutC-like"/>
</dbReference>
<dbReference type="EMBL" id="VSUB01000004">
    <property type="protein sequence ID" value="MYY64776.1"/>
    <property type="molecule type" value="Genomic_DNA"/>
</dbReference>
<dbReference type="RefSeq" id="WP_161022565.1">
    <property type="nucleotide sequence ID" value="NZ_VSUB01000004.1"/>
</dbReference>
<name>A0A6N9IQX4_9LACO</name>
<dbReference type="Proteomes" id="UP000471678">
    <property type="component" value="Unassembled WGS sequence"/>
</dbReference>
<proteinExistence type="predicted"/>
<dbReference type="AlphaFoldDB" id="A0A6N9IQX4"/>
<evidence type="ECO:0000313" key="2">
    <source>
        <dbReference type="Proteomes" id="UP000471678"/>
    </source>
</evidence>
<dbReference type="InterPro" id="IPR036822">
    <property type="entry name" value="CutC-like_dom_sf"/>
</dbReference>
<dbReference type="Gene3D" id="3.20.20.380">
    <property type="entry name" value="Copper homeostasis (CutC) domain"/>
    <property type="match status" value="1"/>
</dbReference>
<sequence>MIFKDTRVNSLSELVNVIKQGTHRVTLKNHEATVSKGFMAEAIKYAHEHDVSVNVVINIPTETSYQYSDIEIKALEADIFEAQALGADSIEFLALNEDGSFDVETADQFLAACGGMEGTINLSNIQFTNDQLEKIAEWVKEKQISRVYTDNESADELIKLKEVLPNIVVPAAISIETAEELEFKQIQL</sequence>
<gene>
    <name evidence="1" type="ORF">FYL25_04955</name>
</gene>
<comment type="caution">
    <text evidence="1">The sequence shown here is derived from an EMBL/GenBank/DDBJ whole genome shotgun (WGS) entry which is preliminary data.</text>
</comment>
<organism evidence="1 2">
    <name type="scientific">Ligilactobacillus salivarius</name>
    <dbReference type="NCBI Taxonomy" id="1624"/>
    <lineage>
        <taxon>Bacteria</taxon>
        <taxon>Bacillati</taxon>
        <taxon>Bacillota</taxon>
        <taxon>Bacilli</taxon>
        <taxon>Lactobacillales</taxon>
        <taxon>Lactobacillaceae</taxon>
        <taxon>Ligilactobacillus</taxon>
    </lineage>
</organism>
<protein>
    <submittedName>
        <fullName evidence="1">Copper homeostasis protein CutC</fullName>
    </submittedName>
</protein>
<reference evidence="1 2" key="1">
    <citation type="journal article" date="2020" name="Food Funct.">
        <title>Screening of Lactobacillus salivarius strains from the feces of Chinese populations and the evaluation of their effects against intestinal inflammation in mice.</title>
        <authorList>
            <person name="Zhai Q."/>
            <person name="Shen X."/>
            <person name="Cen S."/>
            <person name="Zhang C."/>
            <person name="Tian F."/>
            <person name="Zhao J."/>
            <person name="Zhang H."/>
            <person name="Xue Y."/>
            <person name="Chen W."/>
        </authorList>
    </citation>
    <scope>NUCLEOTIDE SEQUENCE [LARGE SCALE GENOMIC DNA]</scope>
    <source>
        <strain evidence="1 2">FYNDL5_1.scaf</strain>
    </source>
</reference>
<dbReference type="SUPFAM" id="SSF110395">
    <property type="entry name" value="CutC-like"/>
    <property type="match status" value="1"/>
</dbReference>
<accession>A0A6N9IQX4</accession>
<evidence type="ECO:0000313" key="1">
    <source>
        <dbReference type="EMBL" id="MYY64776.1"/>
    </source>
</evidence>